<dbReference type="Proteomes" id="UP001152888">
    <property type="component" value="Unassembled WGS sequence"/>
</dbReference>
<dbReference type="OrthoDB" id="7554902at2759"/>
<evidence type="ECO:0000313" key="2">
    <source>
        <dbReference type="Proteomes" id="UP001152888"/>
    </source>
</evidence>
<protein>
    <submittedName>
        <fullName evidence="1">Uncharacterized protein</fullName>
    </submittedName>
</protein>
<organism evidence="1 2">
    <name type="scientific">Acanthoscelides obtectus</name>
    <name type="common">Bean weevil</name>
    <name type="synonym">Bruchus obtectus</name>
    <dbReference type="NCBI Taxonomy" id="200917"/>
    <lineage>
        <taxon>Eukaryota</taxon>
        <taxon>Metazoa</taxon>
        <taxon>Ecdysozoa</taxon>
        <taxon>Arthropoda</taxon>
        <taxon>Hexapoda</taxon>
        <taxon>Insecta</taxon>
        <taxon>Pterygota</taxon>
        <taxon>Neoptera</taxon>
        <taxon>Endopterygota</taxon>
        <taxon>Coleoptera</taxon>
        <taxon>Polyphaga</taxon>
        <taxon>Cucujiformia</taxon>
        <taxon>Chrysomeloidea</taxon>
        <taxon>Chrysomelidae</taxon>
        <taxon>Bruchinae</taxon>
        <taxon>Bruchini</taxon>
        <taxon>Acanthoscelides</taxon>
    </lineage>
</organism>
<keyword evidence="2" id="KW-1185">Reference proteome</keyword>
<dbReference type="EMBL" id="CAKOFQ010007367">
    <property type="protein sequence ID" value="CAH1999471.1"/>
    <property type="molecule type" value="Genomic_DNA"/>
</dbReference>
<sequence length="108" mass="12805">MTKLGEYYFIFQIFSKLGGRDITNRTNIILRHLISNNLAVSYNYLGTRQEKKTFKPSFLNRVGLFFLAPMLPKKMCEEDAIKTWLKIAPKRYKTKYSYIFFILSSSRM</sequence>
<reference evidence="1" key="1">
    <citation type="submission" date="2022-03" db="EMBL/GenBank/DDBJ databases">
        <authorList>
            <person name="Sayadi A."/>
        </authorList>
    </citation>
    <scope>NUCLEOTIDE SEQUENCE</scope>
</reference>
<dbReference type="AlphaFoldDB" id="A0A9P0PZ64"/>
<name>A0A9P0PZ64_ACAOB</name>
<comment type="caution">
    <text evidence="1">The sequence shown here is derived from an EMBL/GenBank/DDBJ whole genome shotgun (WGS) entry which is preliminary data.</text>
</comment>
<accession>A0A9P0PZ64</accession>
<gene>
    <name evidence="1" type="ORF">ACAOBT_LOCUS24986</name>
</gene>
<evidence type="ECO:0000313" key="1">
    <source>
        <dbReference type="EMBL" id="CAH1999471.1"/>
    </source>
</evidence>
<proteinExistence type="predicted"/>